<evidence type="ECO:0000313" key="2">
    <source>
        <dbReference type="Proteomes" id="UP001152523"/>
    </source>
</evidence>
<evidence type="ECO:0000313" key="1">
    <source>
        <dbReference type="EMBL" id="CAH9142133.1"/>
    </source>
</evidence>
<dbReference type="AlphaFoldDB" id="A0AAV0G3I5"/>
<sequence>METCYRIFLPPICKMFARSSNALIAQISSPLCYL</sequence>
<gene>
    <name evidence="1" type="ORF">CEPIT_LOCUS39668</name>
</gene>
<comment type="caution">
    <text evidence="1">The sequence shown here is derived from an EMBL/GenBank/DDBJ whole genome shotgun (WGS) entry which is preliminary data.</text>
</comment>
<organism evidence="1 2">
    <name type="scientific">Cuscuta epithymum</name>
    <dbReference type="NCBI Taxonomy" id="186058"/>
    <lineage>
        <taxon>Eukaryota</taxon>
        <taxon>Viridiplantae</taxon>
        <taxon>Streptophyta</taxon>
        <taxon>Embryophyta</taxon>
        <taxon>Tracheophyta</taxon>
        <taxon>Spermatophyta</taxon>
        <taxon>Magnoliopsida</taxon>
        <taxon>eudicotyledons</taxon>
        <taxon>Gunneridae</taxon>
        <taxon>Pentapetalae</taxon>
        <taxon>asterids</taxon>
        <taxon>lamiids</taxon>
        <taxon>Solanales</taxon>
        <taxon>Convolvulaceae</taxon>
        <taxon>Cuscuteae</taxon>
        <taxon>Cuscuta</taxon>
        <taxon>Cuscuta subgen. Cuscuta</taxon>
    </lineage>
</organism>
<dbReference type="Proteomes" id="UP001152523">
    <property type="component" value="Unassembled WGS sequence"/>
</dbReference>
<proteinExistence type="predicted"/>
<dbReference type="EMBL" id="CAMAPF010001037">
    <property type="protein sequence ID" value="CAH9142133.1"/>
    <property type="molecule type" value="Genomic_DNA"/>
</dbReference>
<name>A0AAV0G3I5_9ASTE</name>
<protein>
    <submittedName>
        <fullName evidence="1">Uncharacterized protein</fullName>
    </submittedName>
</protein>
<keyword evidence="2" id="KW-1185">Reference proteome</keyword>
<accession>A0AAV0G3I5</accession>
<reference evidence="1" key="1">
    <citation type="submission" date="2022-07" db="EMBL/GenBank/DDBJ databases">
        <authorList>
            <person name="Macas J."/>
            <person name="Novak P."/>
            <person name="Neumann P."/>
        </authorList>
    </citation>
    <scope>NUCLEOTIDE SEQUENCE</scope>
</reference>